<dbReference type="Proteomes" id="UP000805193">
    <property type="component" value="Unassembled WGS sequence"/>
</dbReference>
<gene>
    <name evidence="1" type="ORF">HPB47_008748</name>
</gene>
<name>A0AC60P405_IXOPE</name>
<comment type="caution">
    <text evidence="1">The sequence shown here is derived from an EMBL/GenBank/DDBJ whole genome shotgun (WGS) entry which is preliminary data.</text>
</comment>
<dbReference type="EMBL" id="JABSTQ010011203">
    <property type="protein sequence ID" value="KAG0414108.1"/>
    <property type="molecule type" value="Genomic_DNA"/>
</dbReference>
<keyword evidence="2" id="KW-1185">Reference proteome</keyword>
<reference evidence="1 2" key="1">
    <citation type="journal article" date="2020" name="Cell">
        <title>Large-Scale Comparative Analyses of Tick Genomes Elucidate Their Genetic Diversity and Vector Capacities.</title>
        <authorList>
            <consortium name="Tick Genome and Microbiome Consortium (TIGMIC)"/>
            <person name="Jia N."/>
            <person name="Wang J."/>
            <person name="Shi W."/>
            <person name="Du L."/>
            <person name="Sun Y."/>
            <person name="Zhan W."/>
            <person name="Jiang J.F."/>
            <person name="Wang Q."/>
            <person name="Zhang B."/>
            <person name="Ji P."/>
            <person name="Bell-Sakyi L."/>
            <person name="Cui X.M."/>
            <person name="Yuan T.T."/>
            <person name="Jiang B.G."/>
            <person name="Yang W.F."/>
            <person name="Lam T.T."/>
            <person name="Chang Q.C."/>
            <person name="Ding S.J."/>
            <person name="Wang X.J."/>
            <person name="Zhu J.G."/>
            <person name="Ruan X.D."/>
            <person name="Zhao L."/>
            <person name="Wei J.T."/>
            <person name="Ye R.Z."/>
            <person name="Que T.C."/>
            <person name="Du C.H."/>
            <person name="Zhou Y.H."/>
            <person name="Cheng J.X."/>
            <person name="Dai P.F."/>
            <person name="Guo W.B."/>
            <person name="Han X.H."/>
            <person name="Huang E.J."/>
            <person name="Li L.F."/>
            <person name="Wei W."/>
            <person name="Gao Y.C."/>
            <person name="Liu J.Z."/>
            <person name="Shao H.Z."/>
            <person name="Wang X."/>
            <person name="Wang C.C."/>
            <person name="Yang T.C."/>
            <person name="Huo Q.B."/>
            <person name="Li W."/>
            <person name="Chen H.Y."/>
            <person name="Chen S.E."/>
            <person name="Zhou L.G."/>
            <person name="Ni X.B."/>
            <person name="Tian J.H."/>
            <person name="Sheng Y."/>
            <person name="Liu T."/>
            <person name="Pan Y.S."/>
            <person name="Xia L.Y."/>
            <person name="Li J."/>
            <person name="Zhao F."/>
            <person name="Cao W.C."/>
        </authorList>
    </citation>
    <scope>NUCLEOTIDE SEQUENCE [LARGE SCALE GENOMIC DNA]</scope>
    <source>
        <strain evidence="1">Iper-2018</strain>
    </source>
</reference>
<proteinExistence type="predicted"/>
<sequence length="115" mass="12223">MGDNAALANEFELPFSDLTPTEREMLDVPAWNPPDSSLVAGARPTLGSPRRAQRGLRTPPHLHRPHLFGGGRPRLTPRVGGRRLGHRWGPAAGLARAVGAAPFVRATLGAGLGRL</sequence>
<accession>A0AC60P405</accession>
<protein>
    <submittedName>
        <fullName evidence="1">Uncharacterized protein</fullName>
    </submittedName>
</protein>
<evidence type="ECO:0000313" key="2">
    <source>
        <dbReference type="Proteomes" id="UP000805193"/>
    </source>
</evidence>
<organism evidence="1 2">
    <name type="scientific">Ixodes persulcatus</name>
    <name type="common">Taiga tick</name>
    <dbReference type="NCBI Taxonomy" id="34615"/>
    <lineage>
        <taxon>Eukaryota</taxon>
        <taxon>Metazoa</taxon>
        <taxon>Ecdysozoa</taxon>
        <taxon>Arthropoda</taxon>
        <taxon>Chelicerata</taxon>
        <taxon>Arachnida</taxon>
        <taxon>Acari</taxon>
        <taxon>Parasitiformes</taxon>
        <taxon>Ixodida</taxon>
        <taxon>Ixodoidea</taxon>
        <taxon>Ixodidae</taxon>
        <taxon>Ixodinae</taxon>
        <taxon>Ixodes</taxon>
    </lineage>
</organism>
<evidence type="ECO:0000313" key="1">
    <source>
        <dbReference type="EMBL" id="KAG0414108.1"/>
    </source>
</evidence>